<dbReference type="SUPFAM" id="SSF55073">
    <property type="entry name" value="Nucleotide cyclase"/>
    <property type="match status" value="1"/>
</dbReference>
<dbReference type="PROSITE" id="PS50887">
    <property type="entry name" value="GGDEF"/>
    <property type="match status" value="1"/>
</dbReference>
<accession>A0A0P6WUV0</accession>
<feature type="domain" description="GGDEF" evidence="1">
    <location>
        <begin position="267"/>
        <end position="400"/>
    </location>
</feature>
<dbReference type="Pfam" id="PF00990">
    <property type="entry name" value="GGDEF"/>
    <property type="match status" value="1"/>
</dbReference>
<keyword evidence="3" id="KW-1185">Reference proteome</keyword>
<dbReference type="InterPro" id="IPR050469">
    <property type="entry name" value="Diguanylate_Cyclase"/>
</dbReference>
<evidence type="ECO:0000313" key="2">
    <source>
        <dbReference type="EMBL" id="KPL74038.1"/>
    </source>
</evidence>
<organism evidence="2 3">
    <name type="scientific">Leptolinea tardivitalis</name>
    <dbReference type="NCBI Taxonomy" id="229920"/>
    <lineage>
        <taxon>Bacteria</taxon>
        <taxon>Bacillati</taxon>
        <taxon>Chloroflexota</taxon>
        <taxon>Anaerolineae</taxon>
        <taxon>Anaerolineales</taxon>
        <taxon>Anaerolineaceae</taxon>
        <taxon>Leptolinea</taxon>
    </lineage>
</organism>
<name>A0A0P6WUV0_9CHLR</name>
<comment type="caution">
    <text evidence="2">The sequence shown here is derived from an EMBL/GenBank/DDBJ whole genome shotgun (WGS) entry which is preliminary data.</text>
</comment>
<gene>
    <name evidence="2" type="ORF">ADM99_02050</name>
</gene>
<dbReference type="STRING" id="229920.ADM99_02050"/>
<dbReference type="EMBL" id="LGCK01000004">
    <property type="protein sequence ID" value="KPL74038.1"/>
    <property type="molecule type" value="Genomic_DNA"/>
</dbReference>
<protein>
    <recommendedName>
        <fullName evidence="1">GGDEF domain-containing protein</fullName>
    </recommendedName>
</protein>
<dbReference type="SMART" id="SM00267">
    <property type="entry name" value="GGDEF"/>
    <property type="match status" value="1"/>
</dbReference>
<dbReference type="PANTHER" id="PTHR45138:SF9">
    <property type="entry name" value="DIGUANYLATE CYCLASE DGCM-RELATED"/>
    <property type="match status" value="1"/>
</dbReference>
<dbReference type="GO" id="GO:0052621">
    <property type="term" value="F:diguanylate cyclase activity"/>
    <property type="evidence" value="ECO:0007669"/>
    <property type="project" value="TreeGrafter"/>
</dbReference>
<dbReference type="AlphaFoldDB" id="A0A0P6WUV0"/>
<dbReference type="Gene3D" id="3.30.70.270">
    <property type="match status" value="1"/>
</dbReference>
<dbReference type="PANTHER" id="PTHR45138">
    <property type="entry name" value="REGULATORY COMPONENTS OF SENSORY TRANSDUCTION SYSTEM"/>
    <property type="match status" value="1"/>
</dbReference>
<proteinExistence type="predicted"/>
<dbReference type="NCBIfam" id="TIGR00254">
    <property type="entry name" value="GGDEF"/>
    <property type="match status" value="1"/>
</dbReference>
<evidence type="ECO:0000313" key="3">
    <source>
        <dbReference type="Proteomes" id="UP000050430"/>
    </source>
</evidence>
<reference evidence="2 3" key="1">
    <citation type="submission" date="2015-07" db="EMBL/GenBank/DDBJ databases">
        <title>Genome sequence of Leptolinea tardivitalis DSM 16556.</title>
        <authorList>
            <person name="Hemp J."/>
            <person name="Ward L.M."/>
            <person name="Pace L.A."/>
            <person name="Fischer W.W."/>
        </authorList>
    </citation>
    <scope>NUCLEOTIDE SEQUENCE [LARGE SCALE GENOMIC DNA]</scope>
    <source>
        <strain evidence="2 3">YMTK-2</strain>
    </source>
</reference>
<dbReference type="CDD" id="cd01949">
    <property type="entry name" value="GGDEF"/>
    <property type="match status" value="1"/>
</dbReference>
<dbReference type="InterPro" id="IPR043128">
    <property type="entry name" value="Rev_trsase/Diguanyl_cyclase"/>
</dbReference>
<sequence length="422" mass="47285">MQGFPLILQVSEFYPPRSYPGCLLFFNAAGMSHWKEGVVSASGDDANADFAGCAGLKFLIIRKKTPGLESLMQTQVNPRHNSKLILKQPSEYYAQVFDTLAQLAHCKTETEAIQIINKIFSTVFQTNKTTYISLMGDLILSVNPRVPPEVSQVLIQQARDILTGKRPSDLTDNPVFAIANEDDLMGVLAIQTGGVPASDLEILEIGHRLSVYTGVVISNIRSRQKLVEDERLLQQSTSADGMTGLSSRRYFFEIAEAEFKRSKRYNRPLSAILVGIDDFNNLNKMHGAHTGDRVLMEISRIFNKELRDSDIRVRMGGEELLILLPETTLRYAQSLAERLRLRIADFPFEVDSVPLPVTISLGVVGLDPSVRSLEEFINNGDHALYQARKRGNNQVAAWGKSIPEYEPVFHIKKETDHRIGFY</sequence>
<dbReference type="InterPro" id="IPR029787">
    <property type="entry name" value="Nucleotide_cyclase"/>
</dbReference>
<dbReference type="Proteomes" id="UP000050430">
    <property type="component" value="Unassembled WGS sequence"/>
</dbReference>
<evidence type="ECO:0000259" key="1">
    <source>
        <dbReference type="PROSITE" id="PS50887"/>
    </source>
</evidence>
<dbReference type="InterPro" id="IPR000160">
    <property type="entry name" value="GGDEF_dom"/>
</dbReference>